<dbReference type="GO" id="GO:0001164">
    <property type="term" value="F:RNA polymerase I core promoter sequence-specific DNA binding"/>
    <property type="evidence" value="ECO:0007669"/>
    <property type="project" value="TreeGrafter"/>
</dbReference>
<dbReference type="InterPro" id="IPR049087">
    <property type="entry name" value="TAF1C_beta-prop"/>
</dbReference>
<evidence type="ECO:0000256" key="1">
    <source>
        <dbReference type="SAM" id="MobiDB-lite"/>
    </source>
</evidence>
<reference evidence="3" key="1">
    <citation type="submission" date="2017-08" db="EMBL/GenBank/DDBJ databases">
        <title>Ornithodoros erraticus midgut genes differentially expressed after blood feeding.</title>
        <authorList>
            <person name="Oleaga A."/>
        </authorList>
    </citation>
    <scope>NUCLEOTIDE SEQUENCE</scope>
    <source>
        <strain evidence="3">Female</strain>
        <tissue evidence="3">Gut</tissue>
    </source>
</reference>
<feature type="domain" description="TAF1C beta-propeller" evidence="2">
    <location>
        <begin position="237"/>
        <end position="353"/>
    </location>
</feature>
<proteinExistence type="predicted"/>
<dbReference type="Pfam" id="PF20641">
    <property type="entry name" value="TAF1C_beta-prop"/>
    <property type="match status" value="1"/>
</dbReference>
<organism evidence="3">
    <name type="scientific">Ornithodoros erraticus</name>
    <name type="common">European soft tick</name>
    <name type="synonym">Alectorobius erraticus</name>
    <dbReference type="NCBI Taxonomy" id="265619"/>
    <lineage>
        <taxon>Eukaryota</taxon>
        <taxon>Metazoa</taxon>
        <taxon>Ecdysozoa</taxon>
        <taxon>Arthropoda</taxon>
        <taxon>Chelicerata</taxon>
        <taxon>Arachnida</taxon>
        <taxon>Acari</taxon>
        <taxon>Parasitiformes</taxon>
        <taxon>Ixodida</taxon>
        <taxon>Ixodoidea</taxon>
        <taxon>Argasidae</taxon>
        <taxon>Ornithodorinae</taxon>
        <taxon>Ornithodoros</taxon>
    </lineage>
</organism>
<dbReference type="EMBL" id="GFWV01022979">
    <property type="protein sequence ID" value="MAA47706.1"/>
    <property type="molecule type" value="Transcribed_RNA"/>
</dbReference>
<feature type="compositionally biased region" description="Basic residues" evidence="1">
    <location>
        <begin position="693"/>
        <end position="703"/>
    </location>
</feature>
<feature type="region of interest" description="Disordered" evidence="1">
    <location>
        <begin position="675"/>
        <end position="703"/>
    </location>
</feature>
<dbReference type="InterPro" id="IPR038801">
    <property type="entry name" value="TAF1C"/>
</dbReference>
<evidence type="ECO:0000313" key="3">
    <source>
        <dbReference type="EMBL" id="MAA47706.1"/>
    </source>
</evidence>
<dbReference type="AlphaFoldDB" id="A0A293N4M7"/>
<feature type="compositionally biased region" description="Polar residues" evidence="1">
    <location>
        <begin position="680"/>
        <end position="689"/>
    </location>
</feature>
<dbReference type="PANTHER" id="PTHR15319">
    <property type="entry name" value="TATA BOX-BINDING PROTEIN ASSOCIATED FACTOR RNA POLYMERASE I SUBUNIT C"/>
    <property type="match status" value="1"/>
</dbReference>
<dbReference type="PANTHER" id="PTHR15319:SF1">
    <property type="entry name" value="TATA BOX-BINDING PROTEIN-ASSOCIATED FACTOR RNA POLYMERASE I SUBUNIT C"/>
    <property type="match status" value="1"/>
</dbReference>
<accession>A0A293N4M7</accession>
<sequence length="703" mass="79088">MSNLPVILPTWNNLAEHRLVGLQQEVLDPKFNPDFGGAGVDVCDSGHIEIKELKCNDVHENRFRANTVALPFIPPNQVSYSHDPCLQTQLEQNRQIEAFEASLHVYRGKLKLQTDFAKAVNQLVKEASEERPFSSPVPKQLASLIRCKPKSLVHREYNLQYSGGCLSTLPTSDNCSLLFYTSGAHLDTLAVSLVVPKDEGQLLKVDKTVTCRSVHGSGHIYHLAAQRVDEDVYCTTRLEKQCLCTRISDTLESIEVIGELETDETLCFAIPSTYIPGELLYITSAGALVLYSCDSQRPTWQTTVSHADPASWWQCCFGSHPRCVCYMDSVTLYQRDARDPNAARKAVCGIGDECFLDDQLTVLKTNDALPHQYYIGSLSHLVLWDERYWKYPMMQWNHGLKHSPTFISETRLCGRTYITLGSQRSREVALFCADNSSLPQPSSPFPPWHMSRTSDFTKVLERQGIEVPPDVDKRASAPLVGGCLVASPRGLTGLQLTSFCDIFYQDFELSSGGSLADGNWKFGFGGEPVDVLHEVQWWMDCADLPQEEVRTDRLRWVNVQHVKEAFVAADLPPDDYGVPQLDAMRRAANEGRCISYKEWNRGLDSDTPLTNDDLLPDLDEVDINATWDSRTTKLLQGWKDAESQLQEQQPSRNVEEDDDDLAALRHTLEDLDVSVLPPATQLQQSISQEDAQKKKKRRTQEGF</sequence>
<protein>
    <recommendedName>
        <fullName evidence="2">TAF1C beta-propeller domain-containing protein</fullName>
    </recommendedName>
</protein>
<dbReference type="GO" id="GO:0001650">
    <property type="term" value="C:fibrillar center"/>
    <property type="evidence" value="ECO:0007669"/>
    <property type="project" value="TreeGrafter"/>
</dbReference>
<name>A0A293N4M7_ORNER</name>
<evidence type="ECO:0000259" key="2">
    <source>
        <dbReference type="Pfam" id="PF20641"/>
    </source>
</evidence>